<dbReference type="AlphaFoldDB" id="A0A2W2AQQ5"/>
<keyword evidence="3" id="KW-1185">Reference proteome</keyword>
<evidence type="ECO:0000256" key="1">
    <source>
        <dbReference type="SAM" id="Phobius"/>
    </source>
</evidence>
<keyword evidence="1" id="KW-0472">Membrane</keyword>
<dbReference type="RefSeq" id="WP_111199336.1">
    <property type="nucleotide sequence ID" value="NZ_QKVK01000007.1"/>
</dbReference>
<sequence length="401" mass="44446">MVILLQLCIFAGFVIWRGRSLFGWHLSRVGWESDELGYTLDVRGKRVARHVGLLRRGGIPFVIRPEQWYHREIKALGICGEISIGDSAFDQRYFITTDFPGHLEQLLASRDLQQAVHDLFGLGVASLHATRRRIWCVLEGASLQQGEGDVARTLELLRRISDATSEAQSRGAASPVSRQRRVAALSFIAVQAGLLTLGLLGFLPTYLDTIHTLDSQTLVMTGLAAGLLAAILWFFLILGVFRGSSWISWVLADFVLCGLLGFALTGISVVRDVNVHLTSAAPTVYRQPVVTKICTLQCKKGRRRSAQHRTFDFHGDTACAPEARQATIALKSQQDTVCAAQSWFEFTLLVRNWQGEGTYAFTPGPDLFDSVRTGSEVSLPVRHGALRLDWLDWNEIGKAMP</sequence>
<evidence type="ECO:0000313" key="3">
    <source>
        <dbReference type="Proteomes" id="UP000248795"/>
    </source>
</evidence>
<keyword evidence="1" id="KW-1133">Transmembrane helix</keyword>
<comment type="caution">
    <text evidence="2">The sequence shown here is derived from an EMBL/GenBank/DDBJ whole genome shotgun (WGS) entry which is preliminary data.</text>
</comment>
<protein>
    <submittedName>
        <fullName evidence="2">Uncharacterized protein</fullName>
    </submittedName>
</protein>
<name>A0A2W2AQQ5_9HYPH</name>
<gene>
    <name evidence="2" type="ORF">DK847_14960</name>
</gene>
<feature type="transmembrane region" description="Helical" evidence="1">
    <location>
        <begin position="218"/>
        <end position="240"/>
    </location>
</feature>
<reference evidence="3" key="1">
    <citation type="submission" date="2018-06" db="EMBL/GenBank/DDBJ databases">
        <title>Aestuariibacter litoralis strain KCTC 52945T.</title>
        <authorList>
            <person name="Li X."/>
            <person name="Salam N."/>
            <person name="Li J.-L."/>
            <person name="Chen Y.-M."/>
            <person name="Yang Z.-W."/>
            <person name="Zhang L.-Y."/>
            <person name="Han M.-X."/>
            <person name="Xiao M."/>
            <person name="Li W.-J."/>
        </authorList>
    </citation>
    <scope>NUCLEOTIDE SEQUENCE [LARGE SCALE GENOMIC DNA]</scope>
    <source>
        <strain evidence="3">KCTC 52945</strain>
    </source>
</reference>
<accession>A0A2W2AQQ5</accession>
<dbReference type="Proteomes" id="UP000248795">
    <property type="component" value="Unassembled WGS sequence"/>
</dbReference>
<proteinExistence type="predicted"/>
<organism evidence="2 3">
    <name type="scientific">Aestuariivirga litoralis</name>
    <dbReference type="NCBI Taxonomy" id="2650924"/>
    <lineage>
        <taxon>Bacteria</taxon>
        <taxon>Pseudomonadati</taxon>
        <taxon>Pseudomonadota</taxon>
        <taxon>Alphaproteobacteria</taxon>
        <taxon>Hyphomicrobiales</taxon>
        <taxon>Aestuariivirgaceae</taxon>
        <taxon>Aestuariivirga</taxon>
    </lineage>
</organism>
<keyword evidence="1" id="KW-0812">Transmembrane</keyword>
<feature type="transmembrane region" description="Helical" evidence="1">
    <location>
        <begin position="246"/>
        <end position="270"/>
    </location>
</feature>
<dbReference type="EMBL" id="QKVK01000007">
    <property type="protein sequence ID" value="PZF75952.1"/>
    <property type="molecule type" value="Genomic_DNA"/>
</dbReference>
<evidence type="ECO:0000313" key="2">
    <source>
        <dbReference type="EMBL" id="PZF75952.1"/>
    </source>
</evidence>
<feature type="transmembrane region" description="Helical" evidence="1">
    <location>
        <begin position="182"/>
        <end position="206"/>
    </location>
</feature>